<keyword evidence="1" id="KW-1133">Transmembrane helix</keyword>
<evidence type="ECO:0000259" key="2">
    <source>
        <dbReference type="Pfam" id="PF04773"/>
    </source>
</evidence>
<dbReference type="InterPro" id="IPR012373">
    <property type="entry name" value="Ferrdict_sens_TM"/>
</dbReference>
<sequence>MQPSKASDWMIALLDAPEDEALHAGFERWLAADPAHARDWEEIAHTYDVLGMATPRHRAAWAEREGTPEEAAPVATGGKIVSFPQRRRALALMAAAMAACLAVILLPDAALRLNADHISPRGQVTTLTLADGSRAQLAPESAVALDFTGGRRIVTLLAGQAFFEVTPDPAHPFRVLAGGVEAKVLGTAFEVRDARDIIGVAVREGKVSVTDAAEATVLTAGGWVRIGPEGKRAQGRMNPQEVAVWRDGRLIARDMPVAEAVAELRPYYKGVVILRGDGLARQPLTGVYSLTDPDAAFAAIAEAQGARLYRLFPWITIISGS</sequence>
<proteinExistence type="predicted"/>
<dbReference type="RefSeq" id="WP_183077822.1">
    <property type="nucleotide sequence ID" value="NZ_RBIG01000001.1"/>
</dbReference>
<dbReference type="PANTHER" id="PTHR30273:SF2">
    <property type="entry name" value="PROTEIN FECR"/>
    <property type="match status" value="1"/>
</dbReference>
<feature type="domain" description="FecR protein" evidence="2">
    <location>
        <begin position="121"/>
        <end position="207"/>
    </location>
</feature>
<dbReference type="Proteomes" id="UP000277424">
    <property type="component" value="Unassembled WGS sequence"/>
</dbReference>
<reference evidence="4 5" key="1">
    <citation type="submission" date="2018-10" db="EMBL/GenBank/DDBJ databases">
        <title>Comparative analysis of microorganisms from saline springs in Andes Mountain Range, Colombia.</title>
        <authorList>
            <person name="Rubin E."/>
        </authorList>
    </citation>
    <scope>NUCLEOTIDE SEQUENCE [LARGE SCALE GENOMIC DNA]</scope>
    <source>
        <strain evidence="4 5">USBA 36</strain>
    </source>
</reference>
<dbReference type="InterPro" id="IPR006860">
    <property type="entry name" value="FecR"/>
</dbReference>
<feature type="transmembrane region" description="Helical" evidence="1">
    <location>
        <begin position="89"/>
        <end position="107"/>
    </location>
</feature>
<accession>A0A420WND1</accession>
<evidence type="ECO:0000313" key="4">
    <source>
        <dbReference type="EMBL" id="RKQ72396.1"/>
    </source>
</evidence>
<dbReference type="PIRSF" id="PIRSF018266">
    <property type="entry name" value="FecR"/>
    <property type="match status" value="1"/>
</dbReference>
<dbReference type="Pfam" id="PF16220">
    <property type="entry name" value="DUF4880"/>
    <property type="match status" value="1"/>
</dbReference>
<dbReference type="EMBL" id="RBIG01000001">
    <property type="protein sequence ID" value="RKQ72396.1"/>
    <property type="molecule type" value="Genomic_DNA"/>
</dbReference>
<gene>
    <name evidence="4" type="ORF">BCL74_0160</name>
</gene>
<organism evidence="4 5">
    <name type="scientific">Oceanibaculum indicum</name>
    <dbReference type="NCBI Taxonomy" id="526216"/>
    <lineage>
        <taxon>Bacteria</taxon>
        <taxon>Pseudomonadati</taxon>
        <taxon>Pseudomonadota</taxon>
        <taxon>Alphaproteobacteria</taxon>
        <taxon>Rhodospirillales</taxon>
        <taxon>Oceanibaculaceae</taxon>
        <taxon>Oceanibaculum</taxon>
    </lineage>
</organism>
<keyword evidence="1" id="KW-0472">Membrane</keyword>
<protein>
    <submittedName>
        <fullName evidence="4">Transmembrane sensor</fullName>
    </submittedName>
</protein>
<evidence type="ECO:0000256" key="1">
    <source>
        <dbReference type="SAM" id="Phobius"/>
    </source>
</evidence>
<evidence type="ECO:0000259" key="3">
    <source>
        <dbReference type="Pfam" id="PF16220"/>
    </source>
</evidence>
<dbReference type="PANTHER" id="PTHR30273">
    <property type="entry name" value="PERIPLASMIC SIGNAL SENSOR AND SIGMA FACTOR ACTIVATOR FECR-RELATED"/>
    <property type="match status" value="1"/>
</dbReference>
<dbReference type="Gene3D" id="2.60.120.1440">
    <property type="match status" value="1"/>
</dbReference>
<comment type="caution">
    <text evidence="4">The sequence shown here is derived from an EMBL/GenBank/DDBJ whole genome shotgun (WGS) entry which is preliminary data.</text>
</comment>
<name>A0A420WND1_9PROT</name>
<dbReference type="InterPro" id="IPR032623">
    <property type="entry name" value="FecR_N"/>
</dbReference>
<dbReference type="Pfam" id="PF04773">
    <property type="entry name" value="FecR"/>
    <property type="match status" value="1"/>
</dbReference>
<keyword evidence="1 4" id="KW-0812">Transmembrane</keyword>
<dbReference type="GO" id="GO:0016989">
    <property type="term" value="F:sigma factor antagonist activity"/>
    <property type="evidence" value="ECO:0007669"/>
    <property type="project" value="TreeGrafter"/>
</dbReference>
<feature type="domain" description="FecR N-terminal" evidence="3">
    <location>
        <begin position="6"/>
        <end position="44"/>
    </location>
</feature>
<dbReference type="AlphaFoldDB" id="A0A420WND1"/>
<evidence type="ECO:0000313" key="5">
    <source>
        <dbReference type="Proteomes" id="UP000277424"/>
    </source>
</evidence>